<keyword evidence="6 12" id="KW-0133">Cell shape</keyword>
<keyword evidence="12" id="KW-1003">Cell membrane</keyword>
<evidence type="ECO:0000256" key="5">
    <source>
        <dbReference type="ARBA" id="ARBA00022692"/>
    </source>
</evidence>
<comment type="subcellular location">
    <subcellularLocation>
        <location evidence="12">Cell membrane</location>
        <topology evidence="12">Multi-pass membrane protein</topology>
    </subcellularLocation>
    <subcellularLocation>
        <location evidence="1">Membrane</location>
        <topology evidence="1">Multi-pass membrane protein</topology>
    </subcellularLocation>
</comment>
<evidence type="ECO:0000313" key="15">
    <source>
        <dbReference type="EMBL" id="HJD96271.1"/>
    </source>
</evidence>
<dbReference type="RefSeq" id="WP_304120476.1">
    <property type="nucleotide sequence ID" value="NZ_DYZA01000024.1"/>
</dbReference>
<evidence type="ECO:0000256" key="2">
    <source>
        <dbReference type="ARBA" id="ARBA00005583"/>
    </source>
</evidence>
<feature type="transmembrane region" description="Helical" evidence="12">
    <location>
        <begin position="95"/>
        <end position="113"/>
    </location>
</feature>
<keyword evidence="12 14" id="KW-0479">Metal-binding</keyword>
<evidence type="ECO:0000256" key="3">
    <source>
        <dbReference type="ARBA" id="ARBA00022618"/>
    </source>
</evidence>
<feature type="transmembrane region" description="Helical" evidence="12">
    <location>
        <begin position="338"/>
        <end position="357"/>
    </location>
</feature>
<sequence length="360" mass="39221">MLYNLLVPFSQDISLLNVFRYITFRSAGALICALLFTILAGPWFLKKLTALKVGQPILSYVPEHQAKAGTPTMGGLLIMAGAVASTLLWADLANVYIWLTLFVFVGFGAVGFVDDYAKIRHHENKGLSPRAKMLGLIIVSVLAISLLLMEPAYSSRLSVPFFKQFMPDLGVFYVVFAVVVLIASSNAVNLTDGLDGLAILPAVMCFMVYAIFIYVAGHANFAQYLQVPAVPGVGEVTVLCCALMGAGLGFLWFNCFPAQVFMGDVGSLSLGGVLGFLAVLCKQELILIVAGGVFVMETVSVIMQVGFFKATHGRRLFRMTPLHHHFQKGEHPLPESKIIVRFWIISVLLAIISLSVLKLR</sequence>
<accession>A0A921AUR1</accession>
<feature type="transmembrane region" description="Helical" evidence="12">
    <location>
        <begin position="285"/>
        <end position="308"/>
    </location>
</feature>
<evidence type="ECO:0000256" key="7">
    <source>
        <dbReference type="ARBA" id="ARBA00022984"/>
    </source>
</evidence>
<dbReference type="Pfam" id="PF10555">
    <property type="entry name" value="MraY_sig1"/>
    <property type="match status" value="1"/>
</dbReference>
<keyword evidence="7 12" id="KW-0573">Peptidoglycan synthesis</keyword>
<feature type="transmembrane region" description="Helical" evidence="12">
    <location>
        <begin position="22"/>
        <end position="45"/>
    </location>
</feature>
<keyword evidence="4 12" id="KW-0808">Transferase</keyword>
<comment type="catalytic activity">
    <reaction evidence="12">
        <text>UDP-N-acetyl-alpha-D-muramoyl-L-alanyl-gamma-D-glutamyl-meso-2,6-diaminopimeloyl-D-alanyl-D-alanine + di-trans,octa-cis-undecaprenyl phosphate = di-trans,octa-cis-undecaprenyl diphospho-N-acetyl-alpha-D-muramoyl-L-alanyl-D-glutamyl-meso-2,6-diaminopimeloyl-D-alanyl-D-alanine + UMP</text>
        <dbReference type="Rhea" id="RHEA:28386"/>
        <dbReference type="ChEBI" id="CHEBI:57865"/>
        <dbReference type="ChEBI" id="CHEBI:60392"/>
        <dbReference type="ChEBI" id="CHEBI:61386"/>
        <dbReference type="ChEBI" id="CHEBI:61387"/>
        <dbReference type="EC" id="2.7.8.13"/>
    </reaction>
</comment>
<comment type="function">
    <text evidence="12">Catalyzes the initial step of the lipid cycle reactions in the biosynthesis of the cell wall peptidoglycan: transfers peptidoglycan precursor phospho-MurNAc-pentapeptide from UDP-MurNAc-pentapeptide onto the lipid carrier undecaprenyl phosphate, yielding undecaprenyl-pyrophosphoryl-MurNAc-pentapeptide, known as lipid I.</text>
</comment>
<dbReference type="PROSITE" id="PS01347">
    <property type="entry name" value="MRAY_1"/>
    <property type="match status" value="1"/>
</dbReference>
<dbReference type="HAMAP" id="MF_00038">
    <property type="entry name" value="MraY"/>
    <property type="match status" value="1"/>
</dbReference>
<feature type="transmembrane region" description="Helical" evidence="12">
    <location>
        <begin position="236"/>
        <end position="253"/>
    </location>
</feature>
<keyword evidence="3 12" id="KW-0132">Cell division</keyword>
<dbReference type="EC" id="2.7.8.13" evidence="12 13"/>
<keyword evidence="10 12" id="KW-0131">Cell cycle</keyword>
<feature type="transmembrane region" description="Helical" evidence="12">
    <location>
        <begin position="66"/>
        <end position="89"/>
    </location>
</feature>
<reference evidence="15" key="2">
    <citation type="submission" date="2021-09" db="EMBL/GenBank/DDBJ databases">
        <authorList>
            <person name="Gilroy R."/>
        </authorList>
    </citation>
    <scope>NUCLEOTIDE SEQUENCE</scope>
    <source>
        <strain evidence="15">ChiGjej2B2-19336</strain>
    </source>
</reference>
<evidence type="ECO:0000256" key="12">
    <source>
        <dbReference type="HAMAP-Rule" id="MF_00038"/>
    </source>
</evidence>
<gene>
    <name evidence="12 15" type="primary">mraY</name>
    <name evidence="15" type="ORF">K8W16_01305</name>
</gene>
<comment type="pathway">
    <text evidence="12">Cell wall biogenesis; peptidoglycan biosynthesis.</text>
</comment>
<dbReference type="CDD" id="cd06852">
    <property type="entry name" value="GT_MraY"/>
    <property type="match status" value="1"/>
</dbReference>
<dbReference type="NCBIfam" id="TIGR00445">
    <property type="entry name" value="mraY"/>
    <property type="match status" value="1"/>
</dbReference>
<feature type="transmembrane region" description="Helical" evidence="12">
    <location>
        <begin position="260"/>
        <end position="279"/>
    </location>
</feature>
<keyword evidence="11 12" id="KW-0961">Cell wall biogenesis/degradation</keyword>
<comment type="caution">
    <text evidence="15">The sequence shown here is derived from an EMBL/GenBank/DDBJ whole genome shotgun (WGS) entry which is preliminary data.</text>
</comment>
<keyword evidence="5 12" id="KW-0812">Transmembrane</keyword>
<evidence type="ECO:0000313" key="16">
    <source>
        <dbReference type="Proteomes" id="UP000698963"/>
    </source>
</evidence>
<dbReference type="Proteomes" id="UP000698963">
    <property type="component" value="Unassembled WGS sequence"/>
</dbReference>
<feature type="transmembrane region" description="Helical" evidence="12">
    <location>
        <begin position="133"/>
        <end position="149"/>
    </location>
</feature>
<keyword evidence="8 12" id="KW-1133">Transmembrane helix</keyword>
<dbReference type="GO" id="GO:0005886">
    <property type="term" value="C:plasma membrane"/>
    <property type="evidence" value="ECO:0007669"/>
    <property type="project" value="UniProtKB-SubCell"/>
</dbReference>
<evidence type="ECO:0000256" key="10">
    <source>
        <dbReference type="ARBA" id="ARBA00023306"/>
    </source>
</evidence>
<dbReference type="InterPro" id="IPR018480">
    <property type="entry name" value="PNAcMuramoyl-5peptid_Trfase_CS"/>
</dbReference>
<dbReference type="GO" id="GO:0008963">
    <property type="term" value="F:phospho-N-acetylmuramoyl-pentapeptide-transferase activity"/>
    <property type="evidence" value="ECO:0007669"/>
    <property type="project" value="UniProtKB-UniRule"/>
</dbReference>
<dbReference type="GO" id="GO:0009252">
    <property type="term" value="P:peptidoglycan biosynthetic process"/>
    <property type="evidence" value="ECO:0007669"/>
    <property type="project" value="UniProtKB-UniRule"/>
</dbReference>
<reference evidence="15" key="1">
    <citation type="journal article" date="2021" name="PeerJ">
        <title>Extensive microbial diversity within the chicken gut microbiome revealed by metagenomics and culture.</title>
        <authorList>
            <person name="Gilroy R."/>
            <person name="Ravi A."/>
            <person name="Getino M."/>
            <person name="Pursley I."/>
            <person name="Horton D.L."/>
            <person name="Alikhan N.F."/>
            <person name="Baker D."/>
            <person name="Gharbi K."/>
            <person name="Hall N."/>
            <person name="Watson M."/>
            <person name="Adriaenssens E.M."/>
            <person name="Foster-Nyarko E."/>
            <person name="Jarju S."/>
            <person name="Secka A."/>
            <person name="Antonio M."/>
            <person name="Oren A."/>
            <person name="Chaudhuri R.R."/>
            <person name="La Ragione R."/>
            <person name="Hildebrand F."/>
            <person name="Pallen M.J."/>
        </authorList>
    </citation>
    <scope>NUCLEOTIDE SEQUENCE</scope>
    <source>
        <strain evidence="15">ChiGjej2B2-19336</strain>
    </source>
</reference>
<feature type="binding site" evidence="14">
    <location>
        <position position="264"/>
    </location>
    <ligand>
        <name>Mg(2+)</name>
        <dbReference type="ChEBI" id="CHEBI:18420"/>
    </ligand>
</feature>
<name>A0A921AUR1_9BACT</name>
<feature type="binding site" evidence="14">
    <location>
        <position position="189"/>
    </location>
    <ligand>
        <name>Mg(2+)</name>
        <dbReference type="ChEBI" id="CHEBI:18420"/>
    </ligand>
</feature>
<dbReference type="GO" id="GO:0008360">
    <property type="term" value="P:regulation of cell shape"/>
    <property type="evidence" value="ECO:0007669"/>
    <property type="project" value="UniProtKB-KW"/>
</dbReference>
<evidence type="ECO:0000256" key="14">
    <source>
        <dbReference type="PIRSR" id="PIRSR600715-1"/>
    </source>
</evidence>
<dbReference type="PANTHER" id="PTHR22926:SF5">
    <property type="entry name" value="PHOSPHO-N-ACETYLMURAMOYL-PENTAPEPTIDE-TRANSFERASE HOMOLOG"/>
    <property type="match status" value="1"/>
</dbReference>
<dbReference type="Pfam" id="PF00953">
    <property type="entry name" value="Glycos_transf_4"/>
    <property type="match status" value="1"/>
</dbReference>
<evidence type="ECO:0000256" key="9">
    <source>
        <dbReference type="ARBA" id="ARBA00023136"/>
    </source>
</evidence>
<keyword evidence="9 12" id="KW-0472">Membrane</keyword>
<dbReference type="GO" id="GO:0071555">
    <property type="term" value="P:cell wall organization"/>
    <property type="evidence" value="ECO:0007669"/>
    <property type="project" value="UniProtKB-KW"/>
</dbReference>
<evidence type="ECO:0000256" key="1">
    <source>
        <dbReference type="ARBA" id="ARBA00004141"/>
    </source>
</evidence>
<proteinExistence type="inferred from homology"/>
<feature type="transmembrane region" description="Helical" evidence="12">
    <location>
        <begin position="169"/>
        <end position="190"/>
    </location>
</feature>
<comment type="similarity">
    <text evidence="2 12">Belongs to the glycosyltransferase 4 family. MraY subfamily.</text>
</comment>
<protein>
    <recommendedName>
        <fullName evidence="12 13">Phospho-N-acetylmuramoyl-pentapeptide-transferase</fullName>
        <ecNumber evidence="12 13">2.7.8.13</ecNumber>
    </recommendedName>
    <alternativeName>
        <fullName evidence="12">UDP-MurNAc-pentapeptide phosphotransferase</fullName>
    </alternativeName>
</protein>
<keyword evidence="12 14" id="KW-0460">Magnesium</keyword>
<dbReference type="InterPro" id="IPR003524">
    <property type="entry name" value="PNAcMuramoyl-5peptid_Trfase"/>
</dbReference>
<evidence type="ECO:0000256" key="11">
    <source>
        <dbReference type="ARBA" id="ARBA00023316"/>
    </source>
</evidence>
<dbReference type="PANTHER" id="PTHR22926">
    <property type="entry name" value="PHOSPHO-N-ACETYLMURAMOYL-PENTAPEPTIDE-TRANSFERASE"/>
    <property type="match status" value="1"/>
</dbReference>
<evidence type="ECO:0000256" key="8">
    <source>
        <dbReference type="ARBA" id="ARBA00022989"/>
    </source>
</evidence>
<dbReference type="GO" id="GO:0051301">
    <property type="term" value="P:cell division"/>
    <property type="evidence" value="ECO:0007669"/>
    <property type="project" value="UniProtKB-KW"/>
</dbReference>
<dbReference type="EMBL" id="DYZA01000024">
    <property type="protein sequence ID" value="HJD96271.1"/>
    <property type="molecule type" value="Genomic_DNA"/>
</dbReference>
<evidence type="ECO:0000256" key="6">
    <source>
        <dbReference type="ARBA" id="ARBA00022960"/>
    </source>
</evidence>
<dbReference type="InterPro" id="IPR000715">
    <property type="entry name" value="Glycosyl_transferase_4"/>
</dbReference>
<evidence type="ECO:0000256" key="4">
    <source>
        <dbReference type="ARBA" id="ARBA00022679"/>
    </source>
</evidence>
<dbReference type="AlphaFoldDB" id="A0A921AUR1"/>
<evidence type="ECO:0000256" key="13">
    <source>
        <dbReference type="NCBIfam" id="TIGR00445"/>
    </source>
</evidence>
<feature type="transmembrane region" description="Helical" evidence="12">
    <location>
        <begin position="197"/>
        <end position="216"/>
    </location>
</feature>
<dbReference type="GO" id="GO:0046872">
    <property type="term" value="F:metal ion binding"/>
    <property type="evidence" value="ECO:0007669"/>
    <property type="project" value="UniProtKB-KW"/>
</dbReference>
<comment type="cofactor">
    <cofactor evidence="12 14">
        <name>Mg(2+)</name>
        <dbReference type="ChEBI" id="CHEBI:18420"/>
    </cofactor>
</comment>
<dbReference type="PROSITE" id="PS01348">
    <property type="entry name" value="MRAY_2"/>
    <property type="match status" value="1"/>
</dbReference>
<organism evidence="15 16">
    <name type="scientific">Mailhella massiliensis</name>
    <dbReference type="NCBI Taxonomy" id="1903261"/>
    <lineage>
        <taxon>Bacteria</taxon>
        <taxon>Pseudomonadati</taxon>
        <taxon>Thermodesulfobacteriota</taxon>
        <taxon>Desulfovibrionia</taxon>
        <taxon>Desulfovibrionales</taxon>
        <taxon>Desulfovibrionaceae</taxon>
        <taxon>Mailhella</taxon>
    </lineage>
</organism>